<reference evidence="1" key="1">
    <citation type="submission" date="2023-04" db="EMBL/GenBank/DDBJ databases">
        <title>Draft Genome sequencing of Naganishia species isolated from polar environments using Oxford Nanopore Technology.</title>
        <authorList>
            <person name="Leo P."/>
            <person name="Venkateswaran K."/>
        </authorList>
    </citation>
    <scope>NUCLEOTIDE SEQUENCE</scope>
    <source>
        <strain evidence="1">DBVPG 5303</strain>
    </source>
</reference>
<comment type="caution">
    <text evidence="1">The sequence shown here is derived from an EMBL/GenBank/DDBJ whole genome shotgun (WGS) entry which is preliminary data.</text>
</comment>
<protein>
    <submittedName>
        <fullName evidence="1">Uncharacterized protein</fullName>
    </submittedName>
</protein>
<accession>A0ACC2XUF6</accession>
<organism evidence="1 2">
    <name type="scientific">Naganishia onofrii</name>
    <dbReference type="NCBI Taxonomy" id="1851511"/>
    <lineage>
        <taxon>Eukaryota</taxon>
        <taxon>Fungi</taxon>
        <taxon>Dikarya</taxon>
        <taxon>Basidiomycota</taxon>
        <taxon>Agaricomycotina</taxon>
        <taxon>Tremellomycetes</taxon>
        <taxon>Filobasidiales</taxon>
        <taxon>Filobasidiaceae</taxon>
        <taxon>Naganishia</taxon>
    </lineage>
</organism>
<proteinExistence type="predicted"/>
<name>A0ACC2XUF6_9TREE</name>
<evidence type="ECO:0000313" key="1">
    <source>
        <dbReference type="EMBL" id="KAJ9127004.1"/>
    </source>
</evidence>
<keyword evidence="2" id="KW-1185">Reference proteome</keyword>
<evidence type="ECO:0000313" key="2">
    <source>
        <dbReference type="Proteomes" id="UP001234202"/>
    </source>
</evidence>
<dbReference type="EMBL" id="JASBWV010000003">
    <property type="protein sequence ID" value="KAJ9127004.1"/>
    <property type="molecule type" value="Genomic_DNA"/>
</dbReference>
<dbReference type="Proteomes" id="UP001234202">
    <property type="component" value="Unassembled WGS sequence"/>
</dbReference>
<sequence>MSSVTIPETMKALVQHATEHKAEVREVSVPKLNKNEILIKVAYVAQNPIDWKMSSLGMSPPHSILGFDFAGIVVALGEELANPNVKIGDRVAGMVHGGGFPDKGSFAEYVRATSDLVWSVPSHLSLREAAGISATLATAAQGLFTKLDLPYPVFGTNPTPIDNDPTNWIVIYGGSSSVGLFAIQLAKFAGYNVITTCSPKNFDLVKQYGADVVVDYHNPEAAIQEIRSATSAQLTRAFDCISAGNSAIVCLQALEDADEANDKCKLVQVAPPSPEAEKLASERGIEMSRLMALTLFGNALTLGPGFTVPANPDDRAFYVKLNKDTPTLIAKYGLKPNPVTDMPNGLNGIQEGAALMQAGKVSATKLVYKVSDA</sequence>
<gene>
    <name evidence="1" type="ORF">QFC24_001235</name>
</gene>